<organism evidence="1">
    <name type="scientific">marine sediment metagenome</name>
    <dbReference type="NCBI Taxonomy" id="412755"/>
    <lineage>
        <taxon>unclassified sequences</taxon>
        <taxon>metagenomes</taxon>
        <taxon>ecological metagenomes</taxon>
    </lineage>
</organism>
<evidence type="ECO:0000313" key="1">
    <source>
        <dbReference type="EMBL" id="KKK89989.1"/>
    </source>
</evidence>
<name>A0A0F9BH97_9ZZZZ</name>
<accession>A0A0F9BH97</accession>
<sequence>MSKAHTDDNCWCEPKGYQICPECDDDPDEVIRTGKVIAKKDCWKCGGEGLVEPYDNDMQLIIVHQI</sequence>
<feature type="non-terminal residue" evidence="1">
    <location>
        <position position="66"/>
    </location>
</feature>
<dbReference type="EMBL" id="LAZR01049294">
    <property type="protein sequence ID" value="KKK89989.1"/>
    <property type="molecule type" value="Genomic_DNA"/>
</dbReference>
<comment type="caution">
    <text evidence="1">The sequence shown here is derived from an EMBL/GenBank/DDBJ whole genome shotgun (WGS) entry which is preliminary data.</text>
</comment>
<protein>
    <submittedName>
        <fullName evidence="1">Uncharacterized protein</fullName>
    </submittedName>
</protein>
<gene>
    <name evidence="1" type="ORF">LCGC14_2727590</name>
</gene>
<dbReference type="AlphaFoldDB" id="A0A0F9BH97"/>
<reference evidence="1" key="1">
    <citation type="journal article" date="2015" name="Nature">
        <title>Complex archaea that bridge the gap between prokaryotes and eukaryotes.</title>
        <authorList>
            <person name="Spang A."/>
            <person name="Saw J.H."/>
            <person name="Jorgensen S.L."/>
            <person name="Zaremba-Niedzwiedzka K."/>
            <person name="Martijn J."/>
            <person name="Lind A.E."/>
            <person name="van Eijk R."/>
            <person name="Schleper C."/>
            <person name="Guy L."/>
            <person name="Ettema T.J."/>
        </authorList>
    </citation>
    <scope>NUCLEOTIDE SEQUENCE</scope>
</reference>
<proteinExistence type="predicted"/>